<evidence type="ECO:0000259" key="2">
    <source>
        <dbReference type="Pfam" id="PF26355"/>
    </source>
</evidence>
<dbReference type="PANTHER" id="PTHR47691">
    <property type="entry name" value="REGULATOR-RELATED"/>
    <property type="match status" value="1"/>
</dbReference>
<comment type="caution">
    <text evidence="3">The sequence shown here is derived from an EMBL/GenBank/DDBJ whole genome shotgun (WGS) entry which is preliminary data.</text>
</comment>
<gene>
    <name evidence="3" type="ORF">K4A83_10275</name>
</gene>
<evidence type="ECO:0000313" key="3">
    <source>
        <dbReference type="EMBL" id="MCW6036646.1"/>
    </source>
</evidence>
<name>A0ABT3L553_9CYAN</name>
<dbReference type="PANTHER" id="PTHR47691:SF3">
    <property type="entry name" value="HTH-TYPE TRANSCRIPTIONAL REGULATOR RV0890C-RELATED"/>
    <property type="match status" value="1"/>
</dbReference>
<sequence>MDVETALKFVERLLIKKLAKKLTDDEKAIIKGTWEDLKLDQIRGKYNLQNYADVRSTASKLWHNISQVVEPPTKVTKRGLKGIIEQQWLLQAEQSEKREIIVDDRPPDLKDSDFVGQTEYARAKLNTAPYQNLPPQHNAFIGREEQLCQLMRFLSADHPANILQVDGIAGVGKTALVLEAAYRCLDYRERVKSSRLLEQETNLKCDIPFFEVLIFVSAKNYHLLPNSSYVRRLIITRTLQDIYRTIARVLDDSTLSNIDSNNCRTDYFSEITNKISDALKTKNRVLMIVDNLETLEDRDKVLSFLFELPIKSIITTREQCGFKSIRLDSLSDQESNLLIEQQLREKAIDLTKEQKDELHQITGGIPMVIIWSIGRLAQGSSLQTIQDDLRNPEGDIAEFSFKTSLRDIKNTLAYKLLITLSVFKQAPNWESVVAVAGLETEPEGRIRREMETLQRLSLVRYHNGRYKMLPLTREYALAELQKYKEFKSQVLERWVQWYIDFAKREHNRPRLERFTIGYKNIEEEWENLVSVLHFCKDENHYEYLKELWSYLNNYTNLRGYWKDRLSWLNHLTDVAITKGDFGTAVSTMSRQARILLLMGQPEQLQRAKELLLKAWSWCGYANFSEVDYVLNHLAGLFLRLGEYDSSHKWLNKEQDNLNSQHDLSDQHRLRYQIYIDRERSEVLFYQKEYALSKELCNSVIEKSSQVNPEYGLRNSNYAKKILADIAIEENDIDMAEDLLKEVYAEVEHHKDKRRIAYCLVSQAKLEQIKGNLGQAKSYLSQASNHFKDLGMTRDLEKIKILQLSF</sequence>
<feature type="domain" description="vWA-MoxR associated protein N-terminal HTH" evidence="2">
    <location>
        <begin position="1"/>
        <end position="86"/>
    </location>
</feature>
<dbReference type="Proteomes" id="UP001526426">
    <property type="component" value="Unassembled WGS sequence"/>
</dbReference>
<keyword evidence="3" id="KW-0547">Nucleotide-binding</keyword>
<dbReference type="InterPro" id="IPR011990">
    <property type="entry name" value="TPR-like_helical_dom_sf"/>
</dbReference>
<dbReference type="GO" id="GO:0005524">
    <property type="term" value="F:ATP binding"/>
    <property type="evidence" value="ECO:0007669"/>
    <property type="project" value="UniProtKB-KW"/>
</dbReference>
<keyword evidence="3" id="KW-0067">ATP-binding</keyword>
<accession>A0ABT3L553</accession>
<keyword evidence="1" id="KW-0175">Coiled coil</keyword>
<proteinExistence type="predicted"/>
<dbReference type="SUPFAM" id="SSF52540">
    <property type="entry name" value="P-loop containing nucleoside triphosphate hydrolases"/>
    <property type="match status" value="1"/>
</dbReference>
<dbReference type="RefSeq" id="WP_265264439.1">
    <property type="nucleotide sequence ID" value="NZ_JAIHOM010000042.1"/>
</dbReference>
<dbReference type="SUPFAM" id="SSF48452">
    <property type="entry name" value="TPR-like"/>
    <property type="match status" value="1"/>
</dbReference>
<keyword evidence="4" id="KW-1185">Reference proteome</keyword>
<dbReference type="EMBL" id="JAIHOM010000042">
    <property type="protein sequence ID" value="MCW6036646.1"/>
    <property type="molecule type" value="Genomic_DNA"/>
</dbReference>
<evidence type="ECO:0000313" key="4">
    <source>
        <dbReference type="Proteomes" id="UP001526426"/>
    </source>
</evidence>
<feature type="coiled-coil region" evidence="1">
    <location>
        <begin position="725"/>
        <end position="752"/>
    </location>
</feature>
<dbReference type="InterPro" id="IPR058651">
    <property type="entry name" value="HTH_VMAP-M9"/>
</dbReference>
<organism evidence="3 4">
    <name type="scientific">Spirulina subsalsa FACHB-351</name>
    <dbReference type="NCBI Taxonomy" id="234711"/>
    <lineage>
        <taxon>Bacteria</taxon>
        <taxon>Bacillati</taxon>
        <taxon>Cyanobacteriota</taxon>
        <taxon>Cyanophyceae</taxon>
        <taxon>Spirulinales</taxon>
        <taxon>Spirulinaceae</taxon>
        <taxon>Spirulina</taxon>
    </lineage>
</organism>
<dbReference type="Gene3D" id="1.25.40.10">
    <property type="entry name" value="Tetratricopeptide repeat domain"/>
    <property type="match status" value="1"/>
</dbReference>
<dbReference type="Pfam" id="PF26355">
    <property type="entry name" value="HTH_VMAP-M9"/>
    <property type="match status" value="1"/>
</dbReference>
<reference evidence="3 4" key="1">
    <citation type="submission" date="2021-08" db="EMBL/GenBank/DDBJ databases">
        <title>Draft genome sequence of Spirulina subsalsa with high tolerance to salinity and hype-accumulation of phycocyanin.</title>
        <authorList>
            <person name="Pei H."/>
            <person name="Jiang L."/>
        </authorList>
    </citation>
    <scope>NUCLEOTIDE SEQUENCE [LARGE SCALE GENOMIC DNA]</scope>
    <source>
        <strain evidence="3 4">FACHB-351</strain>
    </source>
</reference>
<dbReference type="InterPro" id="IPR027417">
    <property type="entry name" value="P-loop_NTPase"/>
</dbReference>
<dbReference type="Gene3D" id="3.40.50.300">
    <property type="entry name" value="P-loop containing nucleotide triphosphate hydrolases"/>
    <property type="match status" value="1"/>
</dbReference>
<evidence type="ECO:0000256" key="1">
    <source>
        <dbReference type="SAM" id="Coils"/>
    </source>
</evidence>
<protein>
    <submittedName>
        <fullName evidence="3">ATP-binding protein</fullName>
    </submittedName>
</protein>